<accession>A0AAV0UQT6</accession>
<comment type="caution">
    <text evidence="2">The sequence shown here is derived from an EMBL/GenBank/DDBJ whole genome shotgun (WGS) entry which is preliminary data.</text>
</comment>
<keyword evidence="3" id="KW-1185">Reference proteome</keyword>
<evidence type="ECO:0008006" key="4">
    <source>
        <dbReference type="Google" id="ProtNLM"/>
    </source>
</evidence>
<evidence type="ECO:0000313" key="3">
    <source>
        <dbReference type="Proteomes" id="UP001162031"/>
    </source>
</evidence>
<keyword evidence="1" id="KW-0472">Membrane</keyword>
<feature type="transmembrane region" description="Helical" evidence="1">
    <location>
        <begin position="86"/>
        <end position="109"/>
    </location>
</feature>
<keyword evidence="1" id="KW-0812">Transmembrane</keyword>
<organism evidence="2 3">
    <name type="scientific">Hyaloperonospora brassicae</name>
    <name type="common">Brassica downy mildew</name>
    <name type="synonym">Peronospora brassicae</name>
    <dbReference type="NCBI Taxonomy" id="162125"/>
    <lineage>
        <taxon>Eukaryota</taxon>
        <taxon>Sar</taxon>
        <taxon>Stramenopiles</taxon>
        <taxon>Oomycota</taxon>
        <taxon>Peronosporomycetes</taxon>
        <taxon>Peronosporales</taxon>
        <taxon>Peronosporaceae</taxon>
        <taxon>Hyaloperonospora</taxon>
    </lineage>
</organism>
<dbReference type="AlphaFoldDB" id="A0AAV0UQT6"/>
<evidence type="ECO:0000313" key="2">
    <source>
        <dbReference type="EMBL" id="CAI5739241.1"/>
    </source>
</evidence>
<reference evidence="2" key="1">
    <citation type="submission" date="2022-12" db="EMBL/GenBank/DDBJ databases">
        <authorList>
            <person name="Webb A."/>
        </authorList>
    </citation>
    <scope>NUCLEOTIDE SEQUENCE</scope>
    <source>
        <strain evidence="2">Hp1</strain>
    </source>
</reference>
<keyword evidence="1" id="KW-1133">Transmembrane helix</keyword>
<dbReference type="EMBL" id="CANTFL010001415">
    <property type="protein sequence ID" value="CAI5739241.1"/>
    <property type="molecule type" value="Genomic_DNA"/>
</dbReference>
<gene>
    <name evidence="2" type="ORF">HBR001_LOCUS7754</name>
</gene>
<feature type="transmembrane region" description="Helical" evidence="1">
    <location>
        <begin position="12"/>
        <end position="34"/>
    </location>
</feature>
<evidence type="ECO:0000256" key="1">
    <source>
        <dbReference type="SAM" id="Phobius"/>
    </source>
</evidence>
<protein>
    <recommendedName>
        <fullName evidence="4">Amino acid transporter transmembrane domain-containing protein</fullName>
    </recommendedName>
</protein>
<name>A0AAV0UQT6_HYABA</name>
<proteinExistence type="predicted"/>
<dbReference type="Proteomes" id="UP001162031">
    <property type="component" value="Unassembled WGS sequence"/>
</dbReference>
<sequence length="120" mass="12769">MGAVDPGKASCYAGGVLLGIGWWIMADGAALCGLPQLAHLFRRGEVPARHCRYTRILPSQYSGLEHAVRDTRFTYGSEVATRARCFVVLCMAVSVAALNGLIVMGTFVMRAGTIAAASTY</sequence>